<dbReference type="Proteomes" id="UP000219788">
    <property type="component" value="Unassembled WGS sequence"/>
</dbReference>
<name>A0A2A7U2W3_EDWTA</name>
<evidence type="ECO:0000313" key="2">
    <source>
        <dbReference type="Proteomes" id="UP000219788"/>
    </source>
</evidence>
<dbReference type="OrthoDB" id="6488871at2"/>
<dbReference type="AlphaFoldDB" id="A0A2A7U2W3"/>
<protein>
    <submittedName>
        <fullName evidence="1">Uncharacterized protein</fullName>
    </submittedName>
</protein>
<evidence type="ECO:0000313" key="1">
    <source>
        <dbReference type="EMBL" id="PEH72752.1"/>
    </source>
</evidence>
<gene>
    <name evidence="1" type="ORF">CRM76_12840</name>
</gene>
<dbReference type="GeneID" id="93124079"/>
<sequence length="133" mass="14947">MSDLHQSVGKHERVCFDYTHFLSASCNKRWRFVDAICGVMPLFGMVTRDSGATERISHSSRLGQLALQVLSTQVSDETNILRLIELVNHQGLPEIEIQLPYALEESQLHAIAAQSTIPVRIELHGERLLIALE</sequence>
<comment type="caution">
    <text evidence="1">The sequence shown here is derived from an EMBL/GenBank/DDBJ whole genome shotgun (WGS) entry which is preliminary data.</text>
</comment>
<accession>A0A2A7U2W3</accession>
<proteinExistence type="predicted"/>
<dbReference type="RefSeq" id="WP_005293714.1">
    <property type="nucleotide sequence ID" value="NZ_AP028090.1"/>
</dbReference>
<reference evidence="2" key="1">
    <citation type="submission" date="2017-09" db="EMBL/GenBank/DDBJ databases">
        <title>FDA dAtabase for Regulatory Grade micrObial Sequences (FDA-ARGOS): Supporting development and validation of Infectious Disease Dx tests.</title>
        <authorList>
            <person name="Goldberg B."/>
            <person name="Campos J."/>
            <person name="Tallon L."/>
            <person name="Sadzewicz L."/>
            <person name="Ott S."/>
            <person name="Zhao X."/>
            <person name="Nagaraj S."/>
            <person name="Vavikolanu K."/>
            <person name="Aluvathingal J."/>
            <person name="Nadendla S."/>
            <person name="Geyer C."/>
            <person name="Sichtig H."/>
        </authorList>
    </citation>
    <scope>NUCLEOTIDE SEQUENCE [LARGE SCALE GENOMIC DNA]</scope>
    <source>
        <strain evidence="2">FDAARGOS_370</strain>
    </source>
</reference>
<organism evidence="1 2">
    <name type="scientific">Edwardsiella tarda</name>
    <dbReference type="NCBI Taxonomy" id="636"/>
    <lineage>
        <taxon>Bacteria</taxon>
        <taxon>Pseudomonadati</taxon>
        <taxon>Pseudomonadota</taxon>
        <taxon>Gammaproteobacteria</taxon>
        <taxon>Enterobacterales</taxon>
        <taxon>Hafniaceae</taxon>
        <taxon>Edwardsiella</taxon>
    </lineage>
</organism>
<dbReference type="EMBL" id="PDDV01000013">
    <property type="protein sequence ID" value="PEH72752.1"/>
    <property type="molecule type" value="Genomic_DNA"/>
</dbReference>